<proteinExistence type="predicted"/>
<name>A0A125W6J8_ENTFL</name>
<gene>
    <name evidence="2" type="ORF">HMPREF9498_01449</name>
</gene>
<dbReference type="EMBL" id="AEBR01000041">
    <property type="protein sequence ID" value="EFM82913.1"/>
    <property type="molecule type" value="Genomic_DNA"/>
</dbReference>
<dbReference type="AlphaFoldDB" id="A0A125W6J8"/>
<keyword evidence="1" id="KW-0472">Membrane</keyword>
<accession>A0A125W6J8</accession>
<reference evidence="2 3" key="1">
    <citation type="submission" date="2010-07" db="EMBL/GenBank/DDBJ databases">
        <authorList>
            <person name="Sid Ahmed O."/>
        </authorList>
    </citation>
    <scope>NUCLEOTIDE SEQUENCE [LARGE SCALE GENOMIC DNA]</scope>
    <source>
        <strain evidence="2 3">TX4248</strain>
    </source>
</reference>
<keyword evidence="1" id="KW-0812">Transmembrane</keyword>
<evidence type="ECO:0000313" key="2">
    <source>
        <dbReference type="EMBL" id="EFM82913.1"/>
    </source>
</evidence>
<sequence>MLTIPFKSPSRLLIPFFLQLLYLVHLQEIVKIPIGVVHRFRYYFIYLLSIFLFCLSDILLSCFIFPAKKAIPTAPEEKTNSKADQRNSTVKIKIINIAITKTASFVPKFKYPKFIKLSTFFKLLKAHN</sequence>
<keyword evidence="1" id="KW-1133">Transmembrane helix</keyword>
<comment type="caution">
    <text evidence="2">The sequence shown here is derived from an EMBL/GenBank/DDBJ whole genome shotgun (WGS) entry which is preliminary data.</text>
</comment>
<evidence type="ECO:0000313" key="3">
    <source>
        <dbReference type="Proteomes" id="UP000004846"/>
    </source>
</evidence>
<feature type="transmembrane region" description="Helical" evidence="1">
    <location>
        <begin position="42"/>
        <end position="65"/>
    </location>
</feature>
<evidence type="ECO:0000256" key="1">
    <source>
        <dbReference type="SAM" id="Phobius"/>
    </source>
</evidence>
<dbReference type="Proteomes" id="UP000004846">
    <property type="component" value="Unassembled WGS sequence"/>
</dbReference>
<protein>
    <submittedName>
        <fullName evidence="2">Uncharacterized protein</fullName>
    </submittedName>
</protein>
<organism evidence="2 3">
    <name type="scientific">Enterococcus faecalis TX4248</name>
    <dbReference type="NCBI Taxonomy" id="749495"/>
    <lineage>
        <taxon>Bacteria</taxon>
        <taxon>Bacillati</taxon>
        <taxon>Bacillota</taxon>
        <taxon>Bacilli</taxon>
        <taxon>Lactobacillales</taxon>
        <taxon>Enterococcaceae</taxon>
        <taxon>Enterococcus</taxon>
    </lineage>
</organism>
<dbReference type="HOGENOM" id="CLU_1956207_0_0_9"/>